<evidence type="ECO:0000256" key="15">
    <source>
        <dbReference type="SAM" id="SignalP"/>
    </source>
</evidence>
<evidence type="ECO:0000259" key="17">
    <source>
        <dbReference type="Pfam" id="PF07715"/>
    </source>
</evidence>
<dbReference type="SUPFAM" id="SSF56935">
    <property type="entry name" value="Porins"/>
    <property type="match status" value="1"/>
</dbReference>
<keyword evidence="3 12" id="KW-0813">Transport</keyword>
<evidence type="ECO:0000256" key="4">
    <source>
        <dbReference type="ARBA" id="ARBA00022452"/>
    </source>
</evidence>
<accession>A0A1V0BDR1</accession>
<evidence type="ECO:0000256" key="6">
    <source>
        <dbReference type="ARBA" id="ARBA00022729"/>
    </source>
</evidence>
<dbReference type="GO" id="GO:0009279">
    <property type="term" value="C:cell outer membrane"/>
    <property type="evidence" value="ECO:0007669"/>
    <property type="project" value="UniProtKB-SubCell"/>
</dbReference>
<dbReference type="AlphaFoldDB" id="A0A1V0BDR1"/>
<dbReference type="Gene3D" id="2.40.170.20">
    <property type="entry name" value="TonB-dependent receptor, beta-barrel domain"/>
    <property type="match status" value="1"/>
</dbReference>
<evidence type="ECO:0000256" key="2">
    <source>
        <dbReference type="ARBA" id="ARBA00009810"/>
    </source>
</evidence>
<evidence type="ECO:0000256" key="9">
    <source>
        <dbReference type="ARBA" id="ARBA00023136"/>
    </source>
</evidence>
<dbReference type="CDD" id="cd01347">
    <property type="entry name" value="ligand_gated_channel"/>
    <property type="match status" value="1"/>
</dbReference>
<dbReference type="InterPro" id="IPR000531">
    <property type="entry name" value="Beta-barrel_TonB"/>
</dbReference>
<dbReference type="RefSeq" id="WP_077345460.1">
    <property type="nucleotide sequence ID" value="NZ_CP020121.1"/>
</dbReference>
<keyword evidence="9 12" id="KW-0472">Membrane</keyword>
<dbReference type="Gene3D" id="2.170.130.10">
    <property type="entry name" value="TonB-dependent receptor, plug domain"/>
    <property type="match status" value="1"/>
</dbReference>
<dbReference type="OrthoDB" id="183532at2"/>
<dbReference type="NCBIfam" id="NF010038">
    <property type="entry name" value="PRK13513.1"/>
    <property type="match status" value="1"/>
</dbReference>
<organism evidence="18 19">
    <name type="scientific">Comamonas kerstersii</name>
    <dbReference type="NCBI Taxonomy" id="225992"/>
    <lineage>
        <taxon>Bacteria</taxon>
        <taxon>Pseudomonadati</taxon>
        <taxon>Pseudomonadota</taxon>
        <taxon>Betaproteobacteria</taxon>
        <taxon>Burkholderiales</taxon>
        <taxon>Comamonadaceae</taxon>
        <taxon>Comamonas</taxon>
    </lineage>
</organism>
<sequence length="678" mass="74677">MTPLRISYPTFAAAIMAGGVFSSFAADPLAQPSPEQVLGAMVVTASGFEQTVEDAPASITVIPREELEKRSYRDVTDALRDVPGVLVTGGGSSSDISIRGMAAGYTMILVDGRRQNSRETRPNSDGSGIEQGWLPPLSAIERIEIVRGPMSSLYGSDAMGGVINIITRKVPQQWGGSVRAETTQQENSDAGDIYQSSFNFGGPIKNEVLGLQIYGQTSHRNEDKIVNGFSKQSTEALNLKLNLAADKQNNFDFLVGRTIQKRESNPGKSMALESCGKKGCSPNNPSHQSYYKNDYSLGHQGSYAWGKINTYLQREETDNPVRNMNLVNTEFNSQAILPLGSSNVTTVGVYYRKESLDDQGNELKGSTRNHIDRYQWALYAENEFAATDTFSLTTGLRMNRDQNYGTEWTPRIYGVWKAAEQWTVKGGVSTGFKAPALRAAVADWGQITGGGGDPAIILGNPDLKPEKSLSQEIGLVFDNKRNFMSSVTLFNTDFKDKISEERVCEDTDGGGSSISTGNCVVNGTKYKFISERMNVDKANMRGIELTATWNIIQDLQLATNYTFTKSEQKSGKFAGRPLNKLPKHMLNATLDWNANSSTNVWSRVNFRGKSSDYLSRTSMANNQTPSFTFVDVGVNYKLKKDVKLGFGIYNVFDKKVDKDTYDAHYDGRRYNLSLTAAF</sequence>
<evidence type="ECO:0000256" key="10">
    <source>
        <dbReference type="ARBA" id="ARBA00023170"/>
    </source>
</evidence>
<dbReference type="InterPro" id="IPR036942">
    <property type="entry name" value="Beta-barrel_TonB_sf"/>
</dbReference>
<dbReference type="GO" id="GO:0044718">
    <property type="term" value="P:siderophore transmembrane transport"/>
    <property type="evidence" value="ECO:0007669"/>
    <property type="project" value="TreeGrafter"/>
</dbReference>
<name>A0A1V0BDR1_9BURK</name>
<keyword evidence="8 13" id="KW-0798">TonB box</keyword>
<keyword evidence="10" id="KW-0675">Receptor</keyword>
<reference evidence="18 19" key="1">
    <citation type="submission" date="2017-03" db="EMBL/GenBank/DDBJ databases">
        <title>Rapid Whole Genome Sequencing of Comamonas kerstersii Causing Continuous ambulatory Peritoneal Dialysis-Associated Peritonitis.</title>
        <authorList>
            <person name="Zheng B."/>
        </authorList>
    </citation>
    <scope>NUCLEOTIDE SEQUENCE [LARGE SCALE GENOMIC DNA]</scope>
    <source>
        <strain evidence="18 19">8943</strain>
    </source>
</reference>
<feature type="compositionally biased region" description="Basic and acidic residues" evidence="14">
    <location>
        <begin position="113"/>
        <end position="122"/>
    </location>
</feature>
<feature type="domain" description="TonB-dependent receptor-like beta-barrel" evidence="16">
    <location>
        <begin position="189"/>
        <end position="651"/>
    </location>
</feature>
<dbReference type="InterPro" id="IPR037066">
    <property type="entry name" value="Plug_dom_sf"/>
</dbReference>
<dbReference type="InterPro" id="IPR039426">
    <property type="entry name" value="TonB-dep_rcpt-like"/>
</dbReference>
<dbReference type="InterPro" id="IPR012910">
    <property type="entry name" value="Plug_dom"/>
</dbReference>
<evidence type="ECO:0000313" key="18">
    <source>
        <dbReference type="EMBL" id="AQZ98069.1"/>
    </source>
</evidence>
<feature type="chain" id="PRO_5012685465" evidence="15">
    <location>
        <begin position="26"/>
        <end position="678"/>
    </location>
</feature>
<feature type="domain" description="TonB-dependent receptor plug" evidence="17">
    <location>
        <begin position="52"/>
        <end position="162"/>
    </location>
</feature>
<feature type="signal peptide" evidence="15">
    <location>
        <begin position="1"/>
        <end position="25"/>
    </location>
</feature>
<dbReference type="KEGG" id="cke:B5M06_07185"/>
<keyword evidence="11 12" id="KW-0998">Cell outer membrane</keyword>
<keyword evidence="5 12" id="KW-0812">Transmembrane</keyword>
<evidence type="ECO:0000256" key="1">
    <source>
        <dbReference type="ARBA" id="ARBA00004571"/>
    </source>
</evidence>
<dbReference type="PANTHER" id="PTHR30069">
    <property type="entry name" value="TONB-DEPENDENT OUTER MEMBRANE RECEPTOR"/>
    <property type="match status" value="1"/>
</dbReference>
<evidence type="ECO:0000256" key="13">
    <source>
        <dbReference type="RuleBase" id="RU003357"/>
    </source>
</evidence>
<protein>
    <submittedName>
        <fullName evidence="18">Ligand-gated channel protein</fullName>
    </submittedName>
</protein>
<evidence type="ECO:0000313" key="19">
    <source>
        <dbReference type="Proteomes" id="UP000242792"/>
    </source>
</evidence>
<evidence type="ECO:0000256" key="11">
    <source>
        <dbReference type="ARBA" id="ARBA00023237"/>
    </source>
</evidence>
<evidence type="ECO:0000256" key="12">
    <source>
        <dbReference type="PROSITE-ProRule" id="PRU01360"/>
    </source>
</evidence>
<evidence type="ECO:0000256" key="7">
    <source>
        <dbReference type="ARBA" id="ARBA00023065"/>
    </source>
</evidence>
<gene>
    <name evidence="18" type="ORF">B5M06_07185</name>
</gene>
<evidence type="ECO:0000259" key="16">
    <source>
        <dbReference type="Pfam" id="PF00593"/>
    </source>
</evidence>
<keyword evidence="7" id="KW-0406">Ion transport</keyword>
<comment type="similarity">
    <text evidence="2 12 13">Belongs to the TonB-dependent receptor family.</text>
</comment>
<dbReference type="EMBL" id="CP020121">
    <property type="protein sequence ID" value="AQZ98069.1"/>
    <property type="molecule type" value="Genomic_DNA"/>
</dbReference>
<dbReference type="Pfam" id="PF07715">
    <property type="entry name" value="Plug"/>
    <property type="match status" value="1"/>
</dbReference>
<proteinExistence type="inferred from homology"/>
<evidence type="ECO:0000256" key="8">
    <source>
        <dbReference type="ARBA" id="ARBA00023077"/>
    </source>
</evidence>
<feature type="region of interest" description="Disordered" evidence="14">
    <location>
        <begin position="113"/>
        <end position="132"/>
    </location>
</feature>
<dbReference type="Proteomes" id="UP000242792">
    <property type="component" value="Chromosome"/>
</dbReference>
<evidence type="ECO:0000256" key="14">
    <source>
        <dbReference type="SAM" id="MobiDB-lite"/>
    </source>
</evidence>
<evidence type="ECO:0000256" key="3">
    <source>
        <dbReference type="ARBA" id="ARBA00022448"/>
    </source>
</evidence>
<dbReference type="PANTHER" id="PTHR30069:SF53">
    <property type="entry name" value="COLICIN I RECEPTOR-RELATED"/>
    <property type="match status" value="1"/>
</dbReference>
<dbReference type="Pfam" id="PF00593">
    <property type="entry name" value="TonB_dep_Rec_b-barrel"/>
    <property type="match status" value="1"/>
</dbReference>
<keyword evidence="6 15" id="KW-0732">Signal</keyword>
<dbReference type="GO" id="GO:0015344">
    <property type="term" value="F:siderophore uptake transmembrane transporter activity"/>
    <property type="evidence" value="ECO:0007669"/>
    <property type="project" value="TreeGrafter"/>
</dbReference>
<evidence type="ECO:0000256" key="5">
    <source>
        <dbReference type="ARBA" id="ARBA00022692"/>
    </source>
</evidence>
<dbReference type="PROSITE" id="PS52016">
    <property type="entry name" value="TONB_DEPENDENT_REC_3"/>
    <property type="match status" value="1"/>
</dbReference>
<keyword evidence="4 12" id="KW-1134">Transmembrane beta strand</keyword>
<dbReference type="GeneID" id="83039103"/>
<comment type="subcellular location">
    <subcellularLocation>
        <location evidence="1 12">Cell outer membrane</location>
        <topology evidence="1 12">Multi-pass membrane protein</topology>
    </subcellularLocation>
</comment>